<dbReference type="AlphaFoldDB" id="A0A0C2CJH9"/>
<gene>
    <name evidence="1" type="ORF">ANCDUO_20002</name>
</gene>
<organism evidence="1 2">
    <name type="scientific">Ancylostoma duodenale</name>
    <dbReference type="NCBI Taxonomy" id="51022"/>
    <lineage>
        <taxon>Eukaryota</taxon>
        <taxon>Metazoa</taxon>
        <taxon>Ecdysozoa</taxon>
        <taxon>Nematoda</taxon>
        <taxon>Chromadorea</taxon>
        <taxon>Rhabditida</taxon>
        <taxon>Rhabditina</taxon>
        <taxon>Rhabditomorpha</taxon>
        <taxon>Strongyloidea</taxon>
        <taxon>Ancylostomatidae</taxon>
        <taxon>Ancylostomatinae</taxon>
        <taxon>Ancylostoma</taxon>
    </lineage>
</organism>
<name>A0A0C2CJH9_9BILA</name>
<reference evidence="1 2" key="1">
    <citation type="submission" date="2013-12" db="EMBL/GenBank/DDBJ databases">
        <title>Draft genome of the parsitic nematode Ancylostoma duodenale.</title>
        <authorList>
            <person name="Mitreva M."/>
        </authorList>
    </citation>
    <scope>NUCLEOTIDE SEQUENCE [LARGE SCALE GENOMIC DNA]</scope>
    <source>
        <strain evidence="1 2">Zhejiang</strain>
    </source>
</reference>
<keyword evidence="2" id="KW-1185">Reference proteome</keyword>
<accession>A0A0C2CJH9</accession>
<evidence type="ECO:0008006" key="3">
    <source>
        <dbReference type="Google" id="ProtNLM"/>
    </source>
</evidence>
<dbReference type="EMBL" id="KN751418">
    <property type="protein sequence ID" value="KIH49922.1"/>
    <property type="molecule type" value="Genomic_DNA"/>
</dbReference>
<dbReference type="OrthoDB" id="21595at2759"/>
<evidence type="ECO:0000313" key="2">
    <source>
        <dbReference type="Proteomes" id="UP000054047"/>
    </source>
</evidence>
<protein>
    <recommendedName>
        <fullName evidence="3">Calponin family repeat-containing domain protein</fullName>
    </recommendedName>
</protein>
<evidence type="ECO:0000313" key="1">
    <source>
        <dbReference type="EMBL" id="KIH49922.1"/>
    </source>
</evidence>
<dbReference type="Pfam" id="PF00402">
    <property type="entry name" value="Calponin"/>
    <property type="match status" value="1"/>
</dbReference>
<proteinExistence type="predicted"/>
<sequence length="67" mass="7388">METKVTGQGQPKRVGRWTLAQLRQTDGIIPSQAGWNKGDSQKLMTNFGTPRNTATRVKADNLQCDSV</sequence>
<dbReference type="Proteomes" id="UP000054047">
    <property type="component" value="Unassembled WGS sequence"/>
</dbReference>
<dbReference type="PROSITE" id="PS51122">
    <property type="entry name" value="CALPONIN_2"/>
    <property type="match status" value="1"/>
</dbReference>
<dbReference type="InterPro" id="IPR000557">
    <property type="entry name" value="Calponin_repeat"/>
</dbReference>